<reference evidence="5 6" key="1">
    <citation type="submission" date="2018-08" db="EMBL/GenBank/DDBJ databases">
        <title>Complete genome sequence of type strain Thalassospira indica MCCC 1A01103T, isolated from isolated from deep seawater of the Indian Ocean.</title>
        <authorList>
            <person name="Liu Y."/>
        </authorList>
    </citation>
    <scope>NUCLEOTIDE SEQUENCE [LARGE SCALE GENOMIC DNA]</scope>
    <source>
        <strain evidence="5 6">PB8BT</strain>
    </source>
</reference>
<dbReference type="EMBL" id="CP031555">
    <property type="protein sequence ID" value="AXO17012.1"/>
    <property type="molecule type" value="Genomic_DNA"/>
</dbReference>
<dbReference type="PANTHER" id="PTHR30146:SF138">
    <property type="entry name" value="TRANSCRIPTIONAL REGULATORY PROTEIN"/>
    <property type="match status" value="1"/>
</dbReference>
<accession>A0ABM6Y4S7</accession>
<dbReference type="SMART" id="SM00354">
    <property type="entry name" value="HTH_LACI"/>
    <property type="match status" value="1"/>
</dbReference>
<dbReference type="Pfam" id="PF00532">
    <property type="entry name" value="Peripla_BP_1"/>
    <property type="match status" value="1"/>
</dbReference>
<sequence length="350" mass="37048">MAKRVKLLDVAKAAGVSQGTASNAFGKPDLVRPEVRERIFDAARELGYRGPHVMARMLRTGKAGALGVVFPDNLEYAFSDPVAIELLRGIGRECAHHGVNVMIISAENPEQAITAVNNAAVDAFLVHCYSDNNDIIKAIQRRNQPLISIDTDIAGAAGTVVLDDFAAAKNAAQHLLDCGASKFAILSLQATEHDHFGPMSPNRLGAASHRVVRERLAGYHTALEAAGIAASDVVHIECDNQSGHSAKMTTELLADHPEIDGILAMSDVIAIGAIDAARAIGRKMPGDLKVIGFDGIQAGERTDPPLTTMHQDSVEKGRLAAEMALSGEPGKTIMLETSLLLRGSSQESSA</sequence>
<keyword evidence="2 5" id="KW-0238">DNA-binding</keyword>
<dbReference type="CDD" id="cd06279">
    <property type="entry name" value="PBP1_LacI-like"/>
    <property type="match status" value="1"/>
</dbReference>
<organism evidence="5 6">
    <name type="scientific">Thalassospira indica</name>
    <dbReference type="NCBI Taxonomy" id="1891279"/>
    <lineage>
        <taxon>Bacteria</taxon>
        <taxon>Pseudomonadati</taxon>
        <taxon>Pseudomonadota</taxon>
        <taxon>Alphaproteobacteria</taxon>
        <taxon>Rhodospirillales</taxon>
        <taxon>Thalassospiraceae</taxon>
        <taxon>Thalassospira</taxon>
    </lineage>
</organism>
<evidence type="ECO:0000256" key="1">
    <source>
        <dbReference type="ARBA" id="ARBA00023015"/>
    </source>
</evidence>
<dbReference type="PROSITE" id="PS50932">
    <property type="entry name" value="HTH_LACI_2"/>
    <property type="match status" value="1"/>
</dbReference>
<evidence type="ECO:0000256" key="3">
    <source>
        <dbReference type="ARBA" id="ARBA00023163"/>
    </source>
</evidence>
<dbReference type="PANTHER" id="PTHR30146">
    <property type="entry name" value="LACI-RELATED TRANSCRIPTIONAL REPRESSOR"/>
    <property type="match status" value="1"/>
</dbReference>
<dbReference type="InterPro" id="IPR028082">
    <property type="entry name" value="Peripla_BP_I"/>
</dbReference>
<dbReference type="InterPro" id="IPR000843">
    <property type="entry name" value="HTH_LacI"/>
</dbReference>
<feature type="domain" description="HTH lacI-type" evidence="4">
    <location>
        <begin position="5"/>
        <end position="60"/>
    </location>
</feature>
<evidence type="ECO:0000256" key="2">
    <source>
        <dbReference type="ARBA" id="ARBA00023125"/>
    </source>
</evidence>
<keyword evidence="3" id="KW-0804">Transcription</keyword>
<proteinExistence type="predicted"/>
<dbReference type="GO" id="GO:0003677">
    <property type="term" value="F:DNA binding"/>
    <property type="evidence" value="ECO:0007669"/>
    <property type="project" value="UniProtKB-KW"/>
</dbReference>
<evidence type="ECO:0000313" key="6">
    <source>
        <dbReference type="Proteomes" id="UP000256971"/>
    </source>
</evidence>
<name>A0ABM6Y4S7_9PROT</name>
<evidence type="ECO:0000259" key="4">
    <source>
        <dbReference type="PROSITE" id="PS50932"/>
    </source>
</evidence>
<keyword evidence="6" id="KW-1185">Reference proteome</keyword>
<dbReference type="CDD" id="cd01392">
    <property type="entry name" value="HTH_LacI"/>
    <property type="match status" value="1"/>
</dbReference>
<evidence type="ECO:0000313" key="5">
    <source>
        <dbReference type="EMBL" id="AXO17012.1"/>
    </source>
</evidence>
<protein>
    <submittedName>
        <fullName evidence="5">LacI family DNA-binding transcriptional regulator</fullName>
    </submittedName>
</protein>
<dbReference type="RefSeq" id="WP_064788740.1">
    <property type="nucleotide sequence ID" value="NZ_CP031555.1"/>
</dbReference>
<dbReference type="SUPFAM" id="SSF53822">
    <property type="entry name" value="Periplasmic binding protein-like I"/>
    <property type="match status" value="1"/>
</dbReference>
<dbReference type="InterPro" id="IPR001761">
    <property type="entry name" value="Peripla_BP/Lac1_sug-bd_dom"/>
</dbReference>
<keyword evidence="1" id="KW-0805">Transcription regulation</keyword>
<dbReference type="Gene3D" id="3.40.50.2300">
    <property type="match status" value="2"/>
</dbReference>
<dbReference type="SUPFAM" id="SSF47413">
    <property type="entry name" value="lambda repressor-like DNA-binding domains"/>
    <property type="match status" value="1"/>
</dbReference>
<dbReference type="Pfam" id="PF00356">
    <property type="entry name" value="LacI"/>
    <property type="match status" value="1"/>
</dbReference>
<gene>
    <name evidence="5" type="ORF">DY252_20080</name>
</gene>
<dbReference type="InterPro" id="IPR010982">
    <property type="entry name" value="Lambda_DNA-bd_dom_sf"/>
</dbReference>
<dbReference type="Gene3D" id="1.10.260.40">
    <property type="entry name" value="lambda repressor-like DNA-binding domains"/>
    <property type="match status" value="1"/>
</dbReference>
<dbReference type="Proteomes" id="UP000256971">
    <property type="component" value="Chromosome"/>
</dbReference>